<name>A0A3P7JEM6_STRVU</name>
<dbReference type="EMBL" id="UYYB01097294">
    <property type="protein sequence ID" value="VDM76594.1"/>
    <property type="molecule type" value="Genomic_DNA"/>
</dbReference>
<accession>A0A3P7JEM6</accession>
<reference evidence="1 2" key="1">
    <citation type="submission" date="2018-11" db="EMBL/GenBank/DDBJ databases">
        <authorList>
            <consortium name="Pathogen Informatics"/>
        </authorList>
    </citation>
    <scope>NUCLEOTIDE SEQUENCE [LARGE SCALE GENOMIC DNA]</scope>
</reference>
<gene>
    <name evidence="1" type="ORF">SVUK_LOCUS11592</name>
</gene>
<protein>
    <submittedName>
        <fullName evidence="1">Uncharacterized protein</fullName>
    </submittedName>
</protein>
<dbReference type="AlphaFoldDB" id="A0A3P7JEM6"/>
<keyword evidence="2" id="KW-1185">Reference proteome</keyword>
<organism evidence="1 2">
    <name type="scientific">Strongylus vulgaris</name>
    <name type="common">Blood worm</name>
    <dbReference type="NCBI Taxonomy" id="40348"/>
    <lineage>
        <taxon>Eukaryota</taxon>
        <taxon>Metazoa</taxon>
        <taxon>Ecdysozoa</taxon>
        <taxon>Nematoda</taxon>
        <taxon>Chromadorea</taxon>
        <taxon>Rhabditida</taxon>
        <taxon>Rhabditina</taxon>
        <taxon>Rhabditomorpha</taxon>
        <taxon>Strongyloidea</taxon>
        <taxon>Strongylidae</taxon>
        <taxon>Strongylus</taxon>
    </lineage>
</organism>
<proteinExistence type="predicted"/>
<evidence type="ECO:0000313" key="1">
    <source>
        <dbReference type="EMBL" id="VDM76594.1"/>
    </source>
</evidence>
<sequence length="110" mass="11128">MLRLDMVEATHVVIQHDPSTIIGSMVATDAMALDASILDTLAAASVAIRDVWALGILCNGTGCVNPGYAGIGIGCDSGRMGFGSTLSGCATYGIAVPPPVPPPPLQNICC</sequence>
<dbReference type="Proteomes" id="UP000270094">
    <property type="component" value="Unassembled WGS sequence"/>
</dbReference>
<evidence type="ECO:0000313" key="2">
    <source>
        <dbReference type="Proteomes" id="UP000270094"/>
    </source>
</evidence>